<dbReference type="InParanoid" id="B4D4Q4"/>
<sequence length="153" mass="16909">MKIHLNQIPTEGRHFEGTDPSKILDLREESNVRPVSDIQYSLDVGLSDGGLFATGQLGVDLDLQCVGCLERFQYPLRVPGFACQIELTGSEMVDLTEPVREDILLALPPHPHCDWNGKRVCPGVSYRSKTEVADAPLAEKPDAWGALDQLKLK</sequence>
<dbReference type="eggNOG" id="COG1399">
    <property type="taxonomic scope" value="Bacteria"/>
</dbReference>
<organism evidence="1 2">
    <name type="scientific">Chthoniobacter flavus Ellin428</name>
    <dbReference type="NCBI Taxonomy" id="497964"/>
    <lineage>
        <taxon>Bacteria</taxon>
        <taxon>Pseudomonadati</taxon>
        <taxon>Verrucomicrobiota</taxon>
        <taxon>Spartobacteria</taxon>
        <taxon>Chthoniobacterales</taxon>
        <taxon>Chthoniobacteraceae</taxon>
        <taxon>Chthoniobacter</taxon>
    </lineage>
</organism>
<dbReference type="RefSeq" id="WP_006981217.1">
    <property type="nucleotide sequence ID" value="NZ_ABVL01000012.1"/>
</dbReference>
<evidence type="ECO:0000313" key="1">
    <source>
        <dbReference type="EMBL" id="EDY18507.1"/>
    </source>
</evidence>
<evidence type="ECO:0008006" key="3">
    <source>
        <dbReference type="Google" id="ProtNLM"/>
    </source>
</evidence>
<proteinExistence type="predicted"/>
<keyword evidence="2" id="KW-1185">Reference proteome</keyword>
<dbReference type="EMBL" id="ABVL01000012">
    <property type="protein sequence ID" value="EDY18507.1"/>
    <property type="molecule type" value="Genomic_DNA"/>
</dbReference>
<accession>B4D4Q4</accession>
<reference evidence="1 2" key="1">
    <citation type="journal article" date="2011" name="J. Bacteriol.">
        <title>Genome sequence of Chthoniobacter flavus Ellin428, an aerobic heterotrophic soil bacterium.</title>
        <authorList>
            <person name="Kant R."/>
            <person name="van Passel M.W."/>
            <person name="Palva A."/>
            <person name="Lucas S."/>
            <person name="Lapidus A."/>
            <person name="Glavina Del Rio T."/>
            <person name="Dalin E."/>
            <person name="Tice H."/>
            <person name="Bruce D."/>
            <person name="Goodwin L."/>
            <person name="Pitluck S."/>
            <person name="Larimer F.W."/>
            <person name="Land M.L."/>
            <person name="Hauser L."/>
            <person name="Sangwan P."/>
            <person name="de Vos W.M."/>
            <person name="Janssen P.H."/>
            <person name="Smidt H."/>
        </authorList>
    </citation>
    <scope>NUCLEOTIDE SEQUENCE [LARGE SCALE GENOMIC DNA]</scope>
    <source>
        <strain evidence="1 2">Ellin428</strain>
    </source>
</reference>
<comment type="caution">
    <text evidence="1">The sequence shown here is derived from an EMBL/GenBank/DDBJ whole genome shotgun (WGS) entry which is preliminary data.</text>
</comment>
<protein>
    <recommendedName>
        <fullName evidence="3">DUF177 domain-containing protein</fullName>
    </recommendedName>
</protein>
<evidence type="ECO:0000313" key="2">
    <source>
        <dbReference type="Proteomes" id="UP000005824"/>
    </source>
</evidence>
<dbReference type="Proteomes" id="UP000005824">
    <property type="component" value="Unassembled WGS sequence"/>
</dbReference>
<gene>
    <name evidence="1" type="ORF">CfE428DRAFT_3892</name>
</gene>
<dbReference type="AlphaFoldDB" id="B4D4Q4"/>
<name>B4D4Q4_9BACT</name>
<dbReference type="STRING" id="497964.CfE428DRAFT_3892"/>